<evidence type="ECO:0000256" key="2">
    <source>
        <dbReference type="SAM" id="Phobius"/>
    </source>
</evidence>
<dbReference type="GeneID" id="23681501"/>
<evidence type="ECO:0000313" key="3">
    <source>
        <dbReference type="EMBL" id="BAP28950.1"/>
    </source>
</evidence>
<evidence type="ECO:0000313" key="4">
    <source>
        <dbReference type="Proteomes" id="UP000202039"/>
    </source>
</evidence>
<keyword evidence="2" id="KW-0472">Membrane</keyword>
<keyword evidence="4" id="KW-1185">Reference proteome</keyword>
<organism evidence="3 4">
    <name type="scientific">Edwardsiella phage GF-2</name>
    <dbReference type="NCBI Taxonomy" id="1537091"/>
    <lineage>
        <taxon>Viruses</taxon>
        <taxon>Duplodnaviria</taxon>
        <taxon>Heunggongvirae</taxon>
        <taxon>Uroviricota</taxon>
        <taxon>Caudoviricetes</taxon>
        <taxon>Gofduovirus</taxon>
        <taxon>Gofduovirus GF2</taxon>
    </lineage>
</organism>
<dbReference type="EMBL" id="AP014629">
    <property type="protein sequence ID" value="BAP28950.1"/>
    <property type="molecule type" value="Genomic_DNA"/>
</dbReference>
<accession>A0A077KH21</accession>
<keyword evidence="2" id="KW-0812">Transmembrane</keyword>
<proteinExistence type="predicted"/>
<feature type="transmembrane region" description="Helical" evidence="2">
    <location>
        <begin position="10"/>
        <end position="28"/>
    </location>
</feature>
<dbReference type="Pfam" id="PF10721">
    <property type="entry name" value="DUF2514"/>
    <property type="match status" value="1"/>
</dbReference>
<keyword evidence="2" id="KW-1133">Transmembrane helix</keyword>
<evidence type="ECO:0008006" key="5">
    <source>
        <dbReference type="Google" id="ProtNLM"/>
    </source>
</evidence>
<dbReference type="KEGG" id="vg:23681501"/>
<protein>
    <recommendedName>
        <fullName evidence="5">DUF2514 domain-containing protein</fullName>
    </recommendedName>
</protein>
<evidence type="ECO:0000256" key="1">
    <source>
        <dbReference type="SAM" id="Coils"/>
    </source>
</evidence>
<dbReference type="Proteomes" id="UP000202039">
    <property type="component" value="Segment"/>
</dbReference>
<name>A0A077KH21_9CAUD</name>
<keyword evidence="1" id="KW-0175">Coiled coil</keyword>
<feature type="coiled-coil region" evidence="1">
    <location>
        <begin position="50"/>
        <end position="103"/>
    </location>
</feature>
<reference evidence="3 4" key="1">
    <citation type="journal article" date="2015" name="Arch. Virol.">
        <title>Full-genome sequence of a novel myovirus, GF-2, infecting Edwardsiella tarda: comparison with other Edwardsiella myoviral genomes.</title>
        <authorList>
            <person name="Yasuike M."/>
            <person name="Nishiki I."/>
            <person name="Iwasaki Y."/>
            <person name="Nakamura Y."/>
            <person name="Fujiwara A."/>
            <person name="Sugaya E."/>
            <person name="Kawato Y."/>
            <person name="Nagai S."/>
            <person name="Kobayashi T."/>
            <person name="Ototake M."/>
            <person name="Nakai T."/>
        </authorList>
    </citation>
    <scope>NUCLEOTIDE SEQUENCE [LARGE SCALE GENOMIC DNA]</scope>
</reference>
<sequence length="175" mass="19275">MPFLILIKKYWAQGIAIVAIIIAAYFLYEAGYHKADTAWQLQWKQQQLKNEEAIAQLEAKNREIEQGRQNAIAKIAAQTSQQLAGAQADAAAARSDADSLRKQVADYASRLRKSSASCNTGTTGASSTSTDPRVLAELYSLADDAAQRMAEVAHQSRIRGLACERAYDEVRLTRQ</sequence>
<dbReference type="InterPro" id="IPR019659">
    <property type="entry name" value="DUF2514"/>
</dbReference>
<dbReference type="RefSeq" id="YP_009126682.1">
    <property type="nucleotide sequence ID" value="NC_026611.1"/>
</dbReference>